<proteinExistence type="predicted"/>
<name>A0A8J3AS16_9BURK</name>
<dbReference type="EMBL" id="BMDI01000002">
    <property type="protein sequence ID" value="GGI20578.1"/>
    <property type="molecule type" value="Genomic_DNA"/>
</dbReference>
<evidence type="ECO:0000313" key="1">
    <source>
        <dbReference type="EMBL" id="GGI20578.1"/>
    </source>
</evidence>
<gene>
    <name evidence="1" type="ORF">GCM10008066_24730</name>
</gene>
<organism evidence="1 2">
    <name type="scientific">Oxalicibacterium faecigallinarum</name>
    <dbReference type="NCBI Taxonomy" id="573741"/>
    <lineage>
        <taxon>Bacteria</taxon>
        <taxon>Pseudomonadati</taxon>
        <taxon>Pseudomonadota</taxon>
        <taxon>Betaproteobacteria</taxon>
        <taxon>Burkholderiales</taxon>
        <taxon>Oxalobacteraceae</taxon>
        <taxon>Oxalicibacterium</taxon>
    </lineage>
</organism>
<dbReference type="Proteomes" id="UP000642180">
    <property type="component" value="Unassembled WGS sequence"/>
</dbReference>
<protein>
    <submittedName>
        <fullName evidence="1">Uncharacterized protein</fullName>
    </submittedName>
</protein>
<dbReference type="AlphaFoldDB" id="A0A8J3AS16"/>
<comment type="caution">
    <text evidence="1">The sequence shown here is derived from an EMBL/GenBank/DDBJ whole genome shotgun (WGS) entry which is preliminary data.</text>
</comment>
<accession>A0A8J3AS16</accession>
<evidence type="ECO:0000313" key="2">
    <source>
        <dbReference type="Proteomes" id="UP000642180"/>
    </source>
</evidence>
<keyword evidence="2" id="KW-1185">Reference proteome</keyword>
<reference evidence="2" key="1">
    <citation type="journal article" date="2019" name="Int. J. Syst. Evol. Microbiol.">
        <title>The Global Catalogue of Microorganisms (GCM) 10K type strain sequencing project: providing services to taxonomists for standard genome sequencing and annotation.</title>
        <authorList>
            <consortium name="The Broad Institute Genomics Platform"/>
            <consortium name="The Broad Institute Genome Sequencing Center for Infectious Disease"/>
            <person name="Wu L."/>
            <person name="Ma J."/>
        </authorList>
    </citation>
    <scope>NUCLEOTIDE SEQUENCE [LARGE SCALE GENOMIC DNA]</scope>
    <source>
        <strain evidence="2">CCM 2767</strain>
    </source>
</reference>
<sequence length="126" mass="14343">MVMIENTSHGSNVLPFKRPVKRVAPDTTPEFELGKLLIIYDQLIGLLRETYDEGLDYFTDGLVGMVVRCREGLSNGMCDEDAEKMLKEMRDELHHFPRNLRAILPGIGPRLGESLEYKLGVQFAKF</sequence>